<dbReference type="AlphaFoldDB" id="A0A2T0LW16"/>
<protein>
    <submittedName>
        <fullName evidence="1">Uncharacterized protein</fullName>
    </submittedName>
</protein>
<evidence type="ECO:0000313" key="2">
    <source>
        <dbReference type="Proteomes" id="UP000238312"/>
    </source>
</evidence>
<dbReference type="EMBL" id="PVNG01000041">
    <property type="protein sequence ID" value="PRX48061.1"/>
    <property type="molecule type" value="Genomic_DNA"/>
</dbReference>
<organism evidence="1 2">
    <name type="scientific">Nonomuraea fuscirosea</name>
    <dbReference type="NCBI Taxonomy" id="1291556"/>
    <lineage>
        <taxon>Bacteria</taxon>
        <taxon>Bacillati</taxon>
        <taxon>Actinomycetota</taxon>
        <taxon>Actinomycetes</taxon>
        <taxon>Streptosporangiales</taxon>
        <taxon>Streptosporangiaceae</taxon>
        <taxon>Nonomuraea</taxon>
    </lineage>
</organism>
<dbReference type="Proteomes" id="UP000238312">
    <property type="component" value="Unassembled WGS sequence"/>
</dbReference>
<gene>
    <name evidence="1" type="ORF">B0I32_14117</name>
</gene>
<dbReference type="AntiFam" id="ANF00095">
    <property type="entry name" value="Shadow ORF (opposite ABC transporters)"/>
</dbReference>
<comment type="caution">
    <text evidence="1">The sequence shown here is derived from an EMBL/GenBank/DDBJ whole genome shotgun (WGS) entry which is preliminary data.</text>
</comment>
<proteinExistence type="predicted"/>
<name>A0A2T0LW16_9ACTN</name>
<reference evidence="1 2" key="1">
    <citation type="submission" date="2018-03" db="EMBL/GenBank/DDBJ databases">
        <title>Genomic Encyclopedia of Type Strains, Phase III (KMG-III): the genomes of soil and plant-associated and newly described type strains.</title>
        <authorList>
            <person name="Whitman W."/>
        </authorList>
    </citation>
    <scope>NUCLEOTIDE SEQUENCE [LARGE SCALE GENOMIC DNA]</scope>
    <source>
        <strain evidence="1 2">CGMCC 4.7104</strain>
    </source>
</reference>
<keyword evidence="2" id="KW-1185">Reference proteome</keyword>
<accession>A0A2T0LW16</accession>
<sequence length="72" mass="6704">MLGAGVEGGGGLVANKQVSVAVEAPGHSDALPLAAGQLATVLEAAIQQGAVAVREAGDDLVGSGDGGSGVLP</sequence>
<evidence type="ECO:0000313" key="1">
    <source>
        <dbReference type="EMBL" id="PRX48061.1"/>
    </source>
</evidence>